<keyword evidence="2" id="KW-1185">Reference proteome</keyword>
<dbReference type="InterPro" id="IPR001888">
    <property type="entry name" value="Transposase_1"/>
</dbReference>
<sequence length="213" mass="24779">MTFLERYHNVGDDFLSQVVTGDETWVAYVTPESKQQSMEWRHSDSPKQVKFKQTISARKIMCTVFWDRKGVLLVDFLLHNETINAAAYCETLNNLRRSIQNKRRGKLSKGIVLLHDNARPHVANRTKDLITSFKWETLDHPPYSPDLAPSDYHPFLHLKKHLGGQRLQDDDEVKTVVMQWLTSQAADFYEEGIQKLVQRYDKCLNIGGNYVEK</sequence>
<accession>A0AAV6TRF3</accession>
<dbReference type="Pfam" id="PF01359">
    <property type="entry name" value="Transposase_1"/>
    <property type="match status" value="1"/>
</dbReference>
<dbReference type="InterPro" id="IPR036397">
    <property type="entry name" value="RNaseH_sf"/>
</dbReference>
<dbReference type="AlphaFoldDB" id="A0AAV6TRF3"/>
<evidence type="ECO:0008006" key="3">
    <source>
        <dbReference type="Google" id="ProtNLM"/>
    </source>
</evidence>
<dbReference type="Proteomes" id="UP000827092">
    <property type="component" value="Unassembled WGS sequence"/>
</dbReference>
<evidence type="ECO:0000313" key="1">
    <source>
        <dbReference type="EMBL" id="KAG8174206.1"/>
    </source>
</evidence>
<dbReference type="EMBL" id="JAFNEN010001288">
    <property type="protein sequence ID" value="KAG8174206.1"/>
    <property type="molecule type" value="Genomic_DNA"/>
</dbReference>
<dbReference type="Gene3D" id="3.30.420.10">
    <property type="entry name" value="Ribonuclease H-like superfamily/Ribonuclease H"/>
    <property type="match status" value="1"/>
</dbReference>
<reference evidence="1 2" key="1">
    <citation type="journal article" date="2022" name="Nat. Ecol. Evol.">
        <title>A masculinizing supergene underlies an exaggerated male reproductive morph in a spider.</title>
        <authorList>
            <person name="Hendrickx F."/>
            <person name="De Corte Z."/>
            <person name="Sonet G."/>
            <person name="Van Belleghem S.M."/>
            <person name="Kostlbacher S."/>
            <person name="Vangestel C."/>
        </authorList>
    </citation>
    <scope>NUCLEOTIDE SEQUENCE [LARGE SCALE GENOMIC DNA]</scope>
    <source>
        <strain evidence="1">W744_W776</strain>
    </source>
</reference>
<gene>
    <name evidence="1" type="ORF">JTE90_015690</name>
</gene>
<organism evidence="1 2">
    <name type="scientific">Oedothorax gibbosus</name>
    <dbReference type="NCBI Taxonomy" id="931172"/>
    <lineage>
        <taxon>Eukaryota</taxon>
        <taxon>Metazoa</taxon>
        <taxon>Ecdysozoa</taxon>
        <taxon>Arthropoda</taxon>
        <taxon>Chelicerata</taxon>
        <taxon>Arachnida</taxon>
        <taxon>Araneae</taxon>
        <taxon>Araneomorphae</taxon>
        <taxon>Entelegynae</taxon>
        <taxon>Araneoidea</taxon>
        <taxon>Linyphiidae</taxon>
        <taxon>Erigoninae</taxon>
        <taxon>Oedothorax</taxon>
    </lineage>
</organism>
<comment type="caution">
    <text evidence="1">The sequence shown here is derived from an EMBL/GenBank/DDBJ whole genome shotgun (WGS) entry which is preliminary data.</text>
</comment>
<dbReference type="PANTHER" id="PTHR46060">
    <property type="entry name" value="MARINER MOS1 TRANSPOSASE-LIKE PROTEIN"/>
    <property type="match status" value="1"/>
</dbReference>
<dbReference type="InterPro" id="IPR052709">
    <property type="entry name" value="Transposase-MT_Hybrid"/>
</dbReference>
<protein>
    <recommendedName>
        <fullName evidence="3">Transposase</fullName>
    </recommendedName>
</protein>
<dbReference type="GO" id="GO:0003676">
    <property type="term" value="F:nucleic acid binding"/>
    <property type="evidence" value="ECO:0007669"/>
    <property type="project" value="InterPro"/>
</dbReference>
<dbReference type="PANTHER" id="PTHR46060:SF1">
    <property type="entry name" value="MARINER MOS1 TRANSPOSASE-LIKE PROTEIN"/>
    <property type="match status" value="1"/>
</dbReference>
<proteinExistence type="predicted"/>
<name>A0AAV6TRF3_9ARAC</name>
<evidence type="ECO:0000313" key="2">
    <source>
        <dbReference type="Proteomes" id="UP000827092"/>
    </source>
</evidence>